<evidence type="ECO:0008006" key="2">
    <source>
        <dbReference type="Google" id="ProtNLM"/>
    </source>
</evidence>
<name>A0A559T3Q4_SERFO</name>
<gene>
    <name evidence="1" type="ORF">FHU10_1721</name>
</gene>
<dbReference type="Gene3D" id="1.25.40.10">
    <property type="entry name" value="Tetratricopeptide repeat domain"/>
    <property type="match status" value="1"/>
</dbReference>
<comment type="caution">
    <text evidence="1">The sequence shown here is derived from an EMBL/GenBank/DDBJ whole genome shotgun (WGS) entry which is preliminary data.</text>
</comment>
<proteinExistence type="predicted"/>
<reference evidence="1" key="2">
    <citation type="submission" date="2019-08" db="EMBL/GenBank/DDBJ databases">
        <title>Investigation of anaerobic lignin degradation for improved lignocellulosic biofuels.</title>
        <authorList>
            <person name="Deangelis K.PhD."/>
        </authorList>
    </citation>
    <scope>NUCLEOTIDE SEQUENCE [LARGE SCALE GENOMIC DNA]</scope>
    <source>
        <strain evidence="1">128R</strain>
    </source>
</reference>
<protein>
    <recommendedName>
        <fullName evidence="2">Tetratricopeptide repeat protein</fullName>
    </recommendedName>
</protein>
<reference evidence="1" key="1">
    <citation type="submission" date="2019-06" db="EMBL/GenBank/DDBJ databases">
        <authorList>
            <person name="Deangelis K."/>
            <person name="Huntemann M."/>
            <person name="Clum A."/>
            <person name="Pillay M."/>
            <person name="Palaniappan K."/>
            <person name="Varghese N."/>
            <person name="Mikhailova N."/>
            <person name="Stamatis D."/>
            <person name="Reddy T."/>
            <person name="Daum C."/>
            <person name="Shapiro N."/>
            <person name="Ivanova N."/>
            <person name="Kyrpides N."/>
            <person name="Woyke T."/>
        </authorList>
    </citation>
    <scope>NUCLEOTIDE SEQUENCE [LARGE SCALE GENOMIC DNA]</scope>
    <source>
        <strain evidence="1">128R</strain>
    </source>
</reference>
<dbReference type="SUPFAM" id="SSF48452">
    <property type="entry name" value="TPR-like"/>
    <property type="match status" value="1"/>
</dbReference>
<evidence type="ECO:0000313" key="1">
    <source>
        <dbReference type="EMBL" id="TVZ69226.1"/>
    </source>
</evidence>
<sequence>MSYLNIPFAFRAVTLLAARIYPSHLFGISARGLLSLIPETQPFGPALFNSAPDRFVTHLPPGCNLKPTGDIKRCHRYLPLASLIAAVLMTPLSAQACGPDFPNRLLLDRNGTLLSMPEGSFAFEASRLVPVDKQLPLWKEPAPVTPPKPMPLSPEQQAIAQMRATQTVEEADAVNTQGLSNAARLYTLGAVAFAAQDPRASTYFQQVLALPAAEQGDWGLRAQYSLGRVLMDDHGTPESETRSPALSVKHSDKALLEQAQAAFQQVIDKVKGGVADPDQLALSSLGQQARIHLWLGEIVPATQLYAQQAAQGDTNGGLSLQYISSYLINPQHVDALKQAIHDPLVQQLVTIELFARSSNLQISDTNSSGTGAKQIINSTLTLLNDSVKSGFTGSDRLAALAYRSGQYAMAASLLKNAGDGGLAWWLRAKMALREGDVKTATAAYAKAAAAFPSDESWGEQRNENFASEMITPDCRVAGEQAILALNRGDYLQAMDLMYRGKENYWADVADIAERVLTVDELKGFVDKHAPAPTTPLKPVNPDEYNGQQITQEVQLRELLARRMMRAGRYQEAVNYFAIPNYRQAAQDFADLLKTAQDKTADKNARAKAYYQAAVLLRSQGLAFTGYEMTPDYAIYGASYSYLGDAFNNKELQHKSWISAAEATRAAKSLPAADNRFLHYRWQAVDLAQKAADLLPPKSQPYAAVLCNAAGWVIARDAKTGRALYQRYIKNGTQFEWGAKFGYNCPAPEFDTATNQ</sequence>
<dbReference type="InterPro" id="IPR011990">
    <property type="entry name" value="TPR-like_helical_dom_sf"/>
</dbReference>
<dbReference type="EMBL" id="VISQ01000001">
    <property type="protein sequence ID" value="TVZ69226.1"/>
    <property type="molecule type" value="Genomic_DNA"/>
</dbReference>
<dbReference type="AlphaFoldDB" id="A0A559T3Q4"/>
<accession>A0A559T3Q4</accession>
<organism evidence="1">
    <name type="scientific">Serratia fonticola</name>
    <dbReference type="NCBI Taxonomy" id="47917"/>
    <lineage>
        <taxon>Bacteria</taxon>
        <taxon>Pseudomonadati</taxon>
        <taxon>Pseudomonadota</taxon>
        <taxon>Gammaproteobacteria</taxon>
        <taxon>Enterobacterales</taxon>
        <taxon>Yersiniaceae</taxon>
        <taxon>Serratia</taxon>
    </lineage>
</organism>